<keyword evidence="1" id="KW-0812">Transmembrane</keyword>
<reference evidence="2 3" key="1">
    <citation type="submission" date="2020-02" db="EMBL/GenBank/DDBJ databases">
        <authorList>
            <person name="Li X.-J."/>
            <person name="Han X.-M."/>
        </authorList>
    </citation>
    <scope>NUCLEOTIDE SEQUENCE [LARGE SCALE GENOMIC DNA]</scope>
    <source>
        <strain evidence="2 3">CCTCC AB 2017055</strain>
    </source>
</reference>
<accession>A0A6L9SEK7</accession>
<keyword evidence="3" id="KW-1185">Reference proteome</keyword>
<feature type="transmembrane region" description="Helical" evidence="1">
    <location>
        <begin position="83"/>
        <end position="116"/>
    </location>
</feature>
<name>A0A6L9SEK7_9ACTN</name>
<evidence type="ECO:0000313" key="3">
    <source>
        <dbReference type="Proteomes" id="UP000475214"/>
    </source>
</evidence>
<dbReference type="AlphaFoldDB" id="A0A6L9SEK7"/>
<dbReference type="Proteomes" id="UP000475214">
    <property type="component" value="Unassembled WGS sequence"/>
</dbReference>
<dbReference type="EMBL" id="JAAGOA010000023">
    <property type="protein sequence ID" value="NEE03563.1"/>
    <property type="molecule type" value="Genomic_DNA"/>
</dbReference>
<sequence length="214" mass="22393">MDRYLAEVDAALTERGVVDRADIVASLREHIESALGEDPASPEDVDEVLASLGDPLAIAAEASTETPRYVVAARDSRRWVAPWIPAAVVALVMVGALTWVFYLPILVLLAGVVLLWGSALWTPGEKLLGTLLLPAPGVALWALGVAAFTTAEVCESESVAVEVGSDETPPVETTCTGGLAVWENVVWTGLLVAAVVAGVVAAVVLYRRGVARAL</sequence>
<proteinExistence type="predicted"/>
<evidence type="ECO:0000313" key="2">
    <source>
        <dbReference type="EMBL" id="NEE03563.1"/>
    </source>
</evidence>
<dbReference type="RefSeq" id="WP_163743325.1">
    <property type="nucleotide sequence ID" value="NZ_JAAGOA010000023.1"/>
</dbReference>
<keyword evidence="1" id="KW-1133">Transmembrane helix</keyword>
<organism evidence="2 3">
    <name type="scientific">Phytoactinopolyspora halotolerans</name>
    <dbReference type="NCBI Taxonomy" id="1981512"/>
    <lineage>
        <taxon>Bacteria</taxon>
        <taxon>Bacillati</taxon>
        <taxon>Actinomycetota</taxon>
        <taxon>Actinomycetes</taxon>
        <taxon>Jiangellales</taxon>
        <taxon>Jiangellaceae</taxon>
        <taxon>Phytoactinopolyspora</taxon>
    </lineage>
</organism>
<keyword evidence="1" id="KW-0472">Membrane</keyword>
<evidence type="ECO:0000256" key="1">
    <source>
        <dbReference type="SAM" id="Phobius"/>
    </source>
</evidence>
<feature type="transmembrane region" description="Helical" evidence="1">
    <location>
        <begin position="186"/>
        <end position="206"/>
    </location>
</feature>
<protein>
    <submittedName>
        <fullName evidence="2">Uncharacterized protein</fullName>
    </submittedName>
</protein>
<dbReference type="Pfam" id="PF22564">
    <property type="entry name" value="HAAS"/>
    <property type="match status" value="1"/>
</dbReference>
<comment type="caution">
    <text evidence="2">The sequence shown here is derived from an EMBL/GenBank/DDBJ whole genome shotgun (WGS) entry which is preliminary data.</text>
</comment>
<feature type="transmembrane region" description="Helical" evidence="1">
    <location>
        <begin position="128"/>
        <end position="148"/>
    </location>
</feature>
<gene>
    <name evidence="2" type="ORF">G1H10_25690</name>
</gene>